<protein>
    <submittedName>
        <fullName evidence="1">Uncharacterized protein</fullName>
    </submittedName>
</protein>
<comment type="caution">
    <text evidence="1">The sequence shown here is derived from an EMBL/GenBank/DDBJ whole genome shotgun (WGS) entry which is preliminary data.</text>
</comment>
<dbReference type="Proteomes" id="UP000016511">
    <property type="component" value="Unassembled WGS sequence"/>
</dbReference>
<evidence type="ECO:0000313" key="1">
    <source>
        <dbReference type="EMBL" id="ERI10407.1"/>
    </source>
</evidence>
<keyword evidence="2" id="KW-1185">Reference proteome</keyword>
<dbReference type="HOGENOM" id="CLU_3303889_0_0_9"/>
<dbReference type="AlphaFoldDB" id="U1YE89"/>
<organism evidence="1 2">
    <name type="scientific">Aneurinibacillus aneurinilyticus ATCC 12856</name>
    <dbReference type="NCBI Taxonomy" id="649747"/>
    <lineage>
        <taxon>Bacteria</taxon>
        <taxon>Bacillati</taxon>
        <taxon>Bacillota</taxon>
        <taxon>Bacilli</taxon>
        <taxon>Bacillales</taxon>
        <taxon>Paenibacillaceae</taxon>
        <taxon>Aneurinibacillus group</taxon>
        <taxon>Aneurinibacillus</taxon>
    </lineage>
</organism>
<name>U1YE89_ANEAE</name>
<reference evidence="1 2" key="1">
    <citation type="submission" date="2013-08" db="EMBL/GenBank/DDBJ databases">
        <authorList>
            <person name="Weinstock G."/>
            <person name="Sodergren E."/>
            <person name="Wylie T."/>
            <person name="Fulton L."/>
            <person name="Fulton R."/>
            <person name="Fronick C."/>
            <person name="O'Laughlin M."/>
            <person name="Godfrey J."/>
            <person name="Miner T."/>
            <person name="Herter B."/>
            <person name="Appelbaum E."/>
            <person name="Cordes M."/>
            <person name="Lek S."/>
            <person name="Wollam A."/>
            <person name="Pepin K.H."/>
            <person name="Palsikar V.B."/>
            <person name="Mitreva M."/>
            <person name="Wilson R.K."/>
        </authorList>
    </citation>
    <scope>NUCLEOTIDE SEQUENCE [LARGE SCALE GENOMIC DNA]</scope>
    <source>
        <strain evidence="1 2">ATCC 12856</strain>
    </source>
</reference>
<evidence type="ECO:0000313" key="2">
    <source>
        <dbReference type="Proteomes" id="UP000016511"/>
    </source>
</evidence>
<accession>U1YE89</accession>
<sequence length="39" mass="4567">MEPVPFSFYAYAGFIKMKDSRSPNKPQYAPDSLHVLRYD</sequence>
<dbReference type="EMBL" id="AWSJ01000098">
    <property type="protein sequence ID" value="ERI10407.1"/>
    <property type="molecule type" value="Genomic_DNA"/>
</dbReference>
<gene>
    <name evidence="1" type="ORF">HMPREF0083_01506</name>
</gene>
<proteinExistence type="predicted"/>